<organism evidence="7">
    <name type="scientific">Aceria tosichella</name>
    <name type="common">wheat curl mite</name>
    <dbReference type="NCBI Taxonomy" id="561515"/>
    <lineage>
        <taxon>Eukaryota</taxon>
        <taxon>Metazoa</taxon>
        <taxon>Ecdysozoa</taxon>
        <taxon>Arthropoda</taxon>
        <taxon>Chelicerata</taxon>
        <taxon>Arachnida</taxon>
        <taxon>Acari</taxon>
        <taxon>Acariformes</taxon>
        <taxon>Trombidiformes</taxon>
        <taxon>Prostigmata</taxon>
        <taxon>Eupodina</taxon>
        <taxon>Eriophyoidea</taxon>
        <taxon>Eriophyidae</taxon>
        <taxon>Eriophyinae</taxon>
        <taxon>Aceriini</taxon>
        <taxon>Aceria</taxon>
    </lineage>
</organism>
<feature type="compositionally biased region" description="Basic and acidic residues" evidence="6">
    <location>
        <begin position="150"/>
        <end position="164"/>
    </location>
</feature>
<protein>
    <recommendedName>
        <fullName evidence="5">Eukaryotic translation initiation factor 3 subunit D</fullName>
        <shortName evidence="5">eIF3d</shortName>
    </recommendedName>
    <alternativeName>
        <fullName evidence="5">Eukaryotic translation initiation factor 3 subunit 7</fullName>
    </alternativeName>
</protein>
<proteinExistence type="inferred from homology"/>
<keyword evidence="4 5" id="KW-0648">Protein biosynthesis</keyword>
<keyword evidence="2 5" id="KW-0396">Initiation factor</keyword>
<comment type="subunit">
    <text evidence="5">Component of the eukaryotic translation initiation factor 3 (eIF-3) complex.</text>
</comment>
<keyword evidence="3" id="KW-0694">RNA-binding</keyword>
<evidence type="ECO:0000256" key="5">
    <source>
        <dbReference type="HAMAP-Rule" id="MF_03003"/>
    </source>
</evidence>
<dbReference type="Pfam" id="PF05091">
    <property type="entry name" value="eIF-3_zeta"/>
    <property type="match status" value="1"/>
</dbReference>
<evidence type="ECO:0000256" key="1">
    <source>
        <dbReference type="ARBA" id="ARBA00022490"/>
    </source>
</evidence>
<dbReference type="GO" id="GO:0003743">
    <property type="term" value="F:translation initiation factor activity"/>
    <property type="evidence" value="ECO:0007669"/>
    <property type="project" value="UniProtKB-UniRule"/>
</dbReference>
<dbReference type="PANTHER" id="PTHR12399">
    <property type="entry name" value="EUKARYOTIC TRANSLATION INITIATION FACTOR 3 SUBUNIT 7"/>
    <property type="match status" value="1"/>
</dbReference>
<dbReference type="GO" id="GO:0098808">
    <property type="term" value="F:mRNA cap binding"/>
    <property type="evidence" value="ECO:0007669"/>
    <property type="project" value="UniProtKB-UniRule"/>
</dbReference>
<dbReference type="AlphaFoldDB" id="A0A6G1SB98"/>
<name>A0A6G1SB98_9ACAR</name>
<evidence type="ECO:0000313" key="7">
    <source>
        <dbReference type="EMBL" id="MDE47774.1"/>
    </source>
</evidence>
<feature type="compositionally biased region" description="Acidic residues" evidence="6">
    <location>
        <begin position="538"/>
        <end position="560"/>
    </location>
</feature>
<feature type="compositionally biased region" description="Low complexity" evidence="6">
    <location>
        <begin position="120"/>
        <end position="132"/>
    </location>
</feature>
<gene>
    <name evidence="7" type="primary">EIF3D</name>
    <name evidence="7" type="ORF">g.291</name>
</gene>
<feature type="region of interest" description="Disordered" evidence="6">
    <location>
        <begin position="98"/>
        <end position="164"/>
    </location>
</feature>
<dbReference type="HAMAP" id="MF_03003">
    <property type="entry name" value="eIF3d"/>
    <property type="match status" value="1"/>
</dbReference>
<accession>A0A6G1SB98</accession>
<reference evidence="7" key="1">
    <citation type="submission" date="2018-10" db="EMBL/GenBank/DDBJ databases">
        <title>Transcriptome assembly of Aceria tosichella (Wheat curl mite) Type 2.</title>
        <authorList>
            <person name="Scully E.D."/>
            <person name="Geib S.M."/>
            <person name="Palmer N.A."/>
            <person name="Gupta A.K."/>
            <person name="Sarath G."/>
            <person name="Tatineni S."/>
        </authorList>
    </citation>
    <scope>NUCLEOTIDE SEQUENCE</scope>
    <source>
        <strain evidence="7">LincolnNE</strain>
    </source>
</reference>
<dbReference type="PANTHER" id="PTHR12399:SF0">
    <property type="entry name" value="EUKARYOTIC TRANSLATION INITIATION FACTOR 3 SUBUNIT D"/>
    <property type="match status" value="1"/>
</dbReference>
<evidence type="ECO:0000256" key="6">
    <source>
        <dbReference type="SAM" id="MobiDB-lite"/>
    </source>
</evidence>
<comment type="subcellular location">
    <subcellularLocation>
        <location evidence="5">Cytoplasm</location>
    </subcellularLocation>
</comment>
<dbReference type="EMBL" id="GGYP01003003">
    <property type="protein sequence ID" value="MDE47774.1"/>
    <property type="molecule type" value="Transcribed_RNA"/>
</dbReference>
<dbReference type="InterPro" id="IPR007783">
    <property type="entry name" value="eIF3d"/>
</dbReference>
<sequence length="566" mass="64621">MASFSDMAAALMENLDNTDPMAWGPTKVPEKFKDMPYQPFAKSDKVGRIADWTGQTYSDPRLAKKYQPHFGGSLQSAYFVEEDDANFQLVDAQRGPVTSRVKTRLSRMGPRGNWRGRPGQGRQNAQQLLQQRGKTHPRAQGGQQRSNIKGRQDNRRRFDNKNMKKRDASVFVQPTWEILEEMDFPRLSKLNLPAVGDPVDLHVCGALEYYDRSYDRVNCKQGKILQQVNRVHHKVTTTDDPIIRKLSRTEGNVFATDSIIATIMCAPRSVLSWDIVVQRVGDKLFFDKRDDSDFDLLTVHETAADIPFADDPTNSVNSPRHLALEATYINFNFSQQVLKMGEQKYEFPNPNPFVDKDETSEVSSVAYRYRKWKLGDDVTLVVRCEHDAVTTSGPNDKPQFMTIKAFNEWGDPKTTNTIDWRQKLDVQRGAVLASELKNNSNKLGKWTIQALLSGSDYLKFGYVSRVHAKDSSKHIILGTQTFRPKEFAGQINLNMDNAWGVLRCLIDYCLKLPEGRYLILKDPNKPMLVLYKVPDNAFSDDEKDDEDEDDGDNEEDEEEKKEEKSV</sequence>
<dbReference type="GO" id="GO:0002191">
    <property type="term" value="P:cap-dependent translational initiation"/>
    <property type="evidence" value="ECO:0007669"/>
    <property type="project" value="UniProtKB-UniRule"/>
</dbReference>
<feature type="region of interest" description="Disordered" evidence="6">
    <location>
        <begin position="536"/>
        <end position="566"/>
    </location>
</feature>
<comment type="domain">
    <text evidence="5">The RNA gate region regulates mRNA cap recognition to prevent promiscuous mRNA-binding before assembly of eif3d into the full eukaryotic translation initiation factor 3 (eIF-3) complex.</text>
</comment>
<feature type="region of interest" description="RNA gate" evidence="5">
    <location>
        <begin position="293"/>
        <end position="307"/>
    </location>
</feature>
<dbReference type="GO" id="GO:0016282">
    <property type="term" value="C:eukaryotic 43S preinitiation complex"/>
    <property type="evidence" value="ECO:0007669"/>
    <property type="project" value="UniProtKB-UniRule"/>
</dbReference>
<dbReference type="GO" id="GO:0033290">
    <property type="term" value="C:eukaryotic 48S preinitiation complex"/>
    <property type="evidence" value="ECO:0007669"/>
    <property type="project" value="UniProtKB-UniRule"/>
</dbReference>
<dbReference type="PIRSF" id="PIRSF016281">
    <property type="entry name" value="EIF-3_zeta"/>
    <property type="match status" value="1"/>
</dbReference>
<keyword evidence="1 5" id="KW-0963">Cytoplasm</keyword>
<comment type="function">
    <text evidence="5">mRNA cap-binding component of the eukaryotic translation initiation factor 3 (eIF-3) complex, which is involved in protein synthesis of a specialized repertoire of mRNAs and, together with other initiation factors, stimulates binding of mRNA and methionyl-tRNAi to the 40S ribosome. The eIF-3 complex specifically targets and initiates translation of a subset of mRNAs involved in cell proliferation. In the eIF-3 complex, eif3d specifically recognizes and binds the 7-methylguanosine cap of a subset of mRNAs.</text>
</comment>
<dbReference type="GO" id="GO:0001732">
    <property type="term" value="P:formation of cytoplasmic translation initiation complex"/>
    <property type="evidence" value="ECO:0007669"/>
    <property type="project" value="UniProtKB-UniRule"/>
</dbReference>
<evidence type="ECO:0000256" key="4">
    <source>
        <dbReference type="ARBA" id="ARBA00022917"/>
    </source>
</evidence>
<dbReference type="GO" id="GO:0005852">
    <property type="term" value="C:eukaryotic translation initiation factor 3 complex"/>
    <property type="evidence" value="ECO:0007669"/>
    <property type="project" value="UniProtKB-UniRule"/>
</dbReference>
<evidence type="ECO:0000256" key="3">
    <source>
        <dbReference type="ARBA" id="ARBA00022884"/>
    </source>
</evidence>
<evidence type="ECO:0000256" key="2">
    <source>
        <dbReference type="ARBA" id="ARBA00022540"/>
    </source>
</evidence>
<comment type="similarity">
    <text evidence="5">Belongs to the eIF-3 subunit D family.</text>
</comment>